<evidence type="ECO:0000256" key="9">
    <source>
        <dbReference type="ARBA" id="ARBA00023136"/>
    </source>
</evidence>
<keyword evidence="11 12" id="KW-0407">Ion channel</keyword>
<dbReference type="Proteomes" id="UP000014500">
    <property type="component" value="Unassembled WGS sequence"/>
</dbReference>
<keyword evidence="5 12" id="KW-0812">Transmembrane</keyword>
<comment type="similarity">
    <text evidence="2 12">Belongs to the amiloride-sensitive sodium channel (TC 1.A.6) family.</text>
</comment>
<dbReference type="HOGENOM" id="CLU_793030_0_0_1"/>
<reference evidence="14" key="1">
    <citation type="submission" date="2011-05" db="EMBL/GenBank/DDBJ databases">
        <authorList>
            <person name="Richards S.R."/>
            <person name="Qu J."/>
            <person name="Jiang H."/>
            <person name="Jhangiani S.N."/>
            <person name="Agravi P."/>
            <person name="Goodspeed R."/>
            <person name="Gross S."/>
            <person name="Mandapat C."/>
            <person name="Jackson L."/>
            <person name="Mathew T."/>
            <person name="Pu L."/>
            <person name="Thornton R."/>
            <person name="Saada N."/>
            <person name="Wilczek-Boney K.B."/>
            <person name="Lee S."/>
            <person name="Kovar C."/>
            <person name="Wu Y."/>
            <person name="Scherer S.E."/>
            <person name="Worley K.C."/>
            <person name="Muzny D.M."/>
            <person name="Gibbs R."/>
        </authorList>
    </citation>
    <scope>NUCLEOTIDE SEQUENCE</scope>
    <source>
        <strain evidence="14">Brora</strain>
    </source>
</reference>
<dbReference type="InterPro" id="IPR001873">
    <property type="entry name" value="ENaC"/>
</dbReference>
<organism evidence="13 14">
    <name type="scientific">Strigamia maritima</name>
    <name type="common">European centipede</name>
    <name type="synonym">Geophilus maritimus</name>
    <dbReference type="NCBI Taxonomy" id="126957"/>
    <lineage>
        <taxon>Eukaryota</taxon>
        <taxon>Metazoa</taxon>
        <taxon>Ecdysozoa</taxon>
        <taxon>Arthropoda</taxon>
        <taxon>Myriapoda</taxon>
        <taxon>Chilopoda</taxon>
        <taxon>Pleurostigmophora</taxon>
        <taxon>Geophilomorpha</taxon>
        <taxon>Linotaeniidae</taxon>
        <taxon>Strigamia</taxon>
    </lineage>
</organism>
<evidence type="ECO:0000256" key="1">
    <source>
        <dbReference type="ARBA" id="ARBA00004141"/>
    </source>
</evidence>
<dbReference type="EMBL" id="JH431648">
    <property type="status" value="NOT_ANNOTATED_CDS"/>
    <property type="molecule type" value="Genomic_DNA"/>
</dbReference>
<evidence type="ECO:0000256" key="4">
    <source>
        <dbReference type="ARBA" id="ARBA00022461"/>
    </source>
</evidence>
<evidence type="ECO:0000256" key="11">
    <source>
        <dbReference type="ARBA" id="ARBA00023303"/>
    </source>
</evidence>
<keyword evidence="10 12" id="KW-0739">Sodium transport</keyword>
<evidence type="ECO:0000313" key="14">
    <source>
        <dbReference type="Proteomes" id="UP000014500"/>
    </source>
</evidence>
<keyword evidence="8 12" id="KW-0406">Ion transport</keyword>
<dbReference type="GO" id="GO:0016020">
    <property type="term" value="C:membrane"/>
    <property type="evidence" value="ECO:0007669"/>
    <property type="project" value="UniProtKB-SubCell"/>
</dbReference>
<dbReference type="EnsemblMetazoa" id="SMAR005916-RA">
    <property type="protein sequence ID" value="SMAR005916-PA"/>
    <property type="gene ID" value="SMAR005916"/>
</dbReference>
<dbReference type="Gene3D" id="1.10.287.770">
    <property type="entry name" value="YojJ-like"/>
    <property type="match status" value="1"/>
</dbReference>
<evidence type="ECO:0000256" key="8">
    <source>
        <dbReference type="ARBA" id="ARBA00023065"/>
    </source>
</evidence>
<accession>T1IXI3</accession>
<keyword evidence="6" id="KW-1133">Transmembrane helix</keyword>
<keyword evidence="9" id="KW-0472">Membrane</keyword>
<evidence type="ECO:0000256" key="10">
    <source>
        <dbReference type="ARBA" id="ARBA00023201"/>
    </source>
</evidence>
<name>T1IXI3_STRMM</name>
<evidence type="ECO:0000256" key="2">
    <source>
        <dbReference type="ARBA" id="ARBA00007193"/>
    </source>
</evidence>
<dbReference type="AlphaFoldDB" id="T1IXI3"/>
<evidence type="ECO:0000256" key="12">
    <source>
        <dbReference type="RuleBase" id="RU000679"/>
    </source>
</evidence>
<evidence type="ECO:0000256" key="3">
    <source>
        <dbReference type="ARBA" id="ARBA00022448"/>
    </source>
</evidence>
<sequence length="350" mass="39878">MNSNGSSQFLHQSAKPGSSLLQLLSLPNLYTFTLCGTSMIQIYFLWKNGTILNANLNSGLIWNTVGRIKTESLQVSTWCLNESSFHCNEDTGKDFVDTVFGSCRKLTMKNKIEYKGSLFTYVQVIWNTGNAPKENTLFFFLHGDTFKHVHDSIIIAEEALIGFSTKYRIYAKEYNHLNLRQNPCAPPEEVVKCLHNCIDANLLQNLTCGLPVINSELPLCTDFDTTMKNYELVVYYSLMMTKNFKTCQCKRKCNEIKYTLHKDDENKNGNKETELILLYADETHQTLTEREIYSLSALLSDIGGTIGLYLGITRLDRSARETESRQQSHAFASLACMKMNKRVRFLSCGY</sequence>
<keyword evidence="4 12" id="KW-0894">Sodium channel</keyword>
<evidence type="ECO:0000313" key="13">
    <source>
        <dbReference type="EnsemblMetazoa" id="SMAR005916-PA"/>
    </source>
</evidence>
<keyword evidence="3 12" id="KW-0813">Transport</keyword>
<evidence type="ECO:0000256" key="7">
    <source>
        <dbReference type="ARBA" id="ARBA00023053"/>
    </source>
</evidence>
<keyword evidence="7" id="KW-0915">Sodium</keyword>
<evidence type="ECO:0000256" key="6">
    <source>
        <dbReference type="ARBA" id="ARBA00022989"/>
    </source>
</evidence>
<dbReference type="GO" id="GO:0005272">
    <property type="term" value="F:sodium channel activity"/>
    <property type="evidence" value="ECO:0007669"/>
    <property type="project" value="UniProtKB-KW"/>
</dbReference>
<evidence type="ECO:0000256" key="5">
    <source>
        <dbReference type="ARBA" id="ARBA00022692"/>
    </source>
</evidence>
<dbReference type="Pfam" id="PF00858">
    <property type="entry name" value="ASC"/>
    <property type="match status" value="1"/>
</dbReference>
<reference evidence="13" key="2">
    <citation type="submission" date="2015-02" db="UniProtKB">
        <authorList>
            <consortium name="EnsemblMetazoa"/>
        </authorList>
    </citation>
    <scope>IDENTIFICATION</scope>
</reference>
<dbReference type="PhylomeDB" id="T1IXI3"/>
<comment type="subcellular location">
    <subcellularLocation>
        <location evidence="1">Membrane</location>
        <topology evidence="1">Multi-pass membrane protein</topology>
    </subcellularLocation>
</comment>
<proteinExistence type="inferred from homology"/>
<protein>
    <submittedName>
        <fullName evidence="13">Uncharacterized protein</fullName>
    </submittedName>
</protein>
<keyword evidence="14" id="KW-1185">Reference proteome</keyword>